<name>A0A941E360_9ACTN</name>
<accession>A0A941E360</accession>
<dbReference type="AlphaFoldDB" id="A0A941E360"/>
<keyword evidence="1" id="KW-0472">Membrane</keyword>
<keyword evidence="1" id="KW-1133">Transmembrane helix</keyword>
<reference evidence="3" key="1">
    <citation type="submission" date="2021-04" db="EMBL/GenBank/DDBJ databases">
        <title>Genome based classification of Actinospica acidithermotolerans sp. nov., an actinobacterium isolated from an Indonesian hot spring.</title>
        <authorList>
            <person name="Kusuma A.B."/>
            <person name="Putra K.E."/>
            <person name="Nafisah S."/>
            <person name="Loh J."/>
            <person name="Nouioui I."/>
            <person name="Goodfellow M."/>
        </authorList>
    </citation>
    <scope>NUCLEOTIDE SEQUENCE</scope>
    <source>
        <strain evidence="3">MGRD01-02</strain>
    </source>
</reference>
<gene>
    <name evidence="3" type="ORF">KDK95_03375</name>
</gene>
<evidence type="ECO:0000256" key="1">
    <source>
        <dbReference type="SAM" id="Phobius"/>
    </source>
</evidence>
<keyword evidence="1" id="KW-0812">Transmembrane</keyword>
<evidence type="ECO:0000313" key="4">
    <source>
        <dbReference type="Proteomes" id="UP000676325"/>
    </source>
</evidence>
<evidence type="ECO:0000313" key="3">
    <source>
        <dbReference type="EMBL" id="MBR7825335.1"/>
    </source>
</evidence>
<sequence length="257" mass="25747">MTRISTAVALVGVIASGTAQSAFGYADGGVSVPDSTFRQDTGTQQVAVAIAAPVVGTDEKFVVWPFYSTANHWLVGVSAAPATGGTCAYDVGQWECVPGATGWHAGELQVKVNTAEAMDCGVHAGVCQTDQIAVQSMPDAGDHTGLPDGQPLSVLGNVVIMPLAAPWHGSTASAAATPSAPASAADPRATAVGVAASATGAPAATDEPSSVTSIDAEKTAVTAGSGDFSTYMYGALALLVLIGVAFPIGYRRLHSKD</sequence>
<dbReference type="EMBL" id="JAGSOH010000005">
    <property type="protein sequence ID" value="MBR7825335.1"/>
    <property type="molecule type" value="Genomic_DNA"/>
</dbReference>
<comment type="caution">
    <text evidence="3">The sequence shown here is derived from an EMBL/GenBank/DDBJ whole genome shotgun (WGS) entry which is preliminary data.</text>
</comment>
<proteinExistence type="predicted"/>
<feature type="transmembrane region" description="Helical" evidence="1">
    <location>
        <begin position="231"/>
        <end position="250"/>
    </location>
</feature>
<feature type="chain" id="PRO_5037359063" evidence="2">
    <location>
        <begin position="22"/>
        <end position="257"/>
    </location>
</feature>
<feature type="signal peptide" evidence="2">
    <location>
        <begin position="1"/>
        <end position="21"/>
    </location>
</feature>
<protein>
    <submittedName>
        <fullName evidence="3">Uncharacterized protein</fullName>
    </submittedName>
</protein>
<keyword evidence="4" id="KW-1185">Reference proteome</keyword>
<dbReference type="Proteomes" id="UP000676325">
    <property type="component" value="Unassembled WGS sequence"/>
</dbReference>
<evidence type="ECO:0000256" key="2">
    <source>
        <dbReference type="SAM" id="SignalP"/>
    </source>
</evidence>
<dbReference type="RefSeq" id="WP_212516493.1">
    <property type="nucleotide sequence ID" value="NZ_JAGSOH010000005.1"/>
</dbReference>
<organism evidence="3 4">
    <name type="scientific">Actinospica acidithermotolerans</name>
    <dbReference type="NCBI Taxonomy" id="2828514"/>
    <lineage>
        <taxon>Bacteria</taxon>
        <taxon>Bacillati</taxon>
        <taxon>Actinomycetota</taxon>
        <taxon>Actinomycetes</taxon>
        <taxon>Catenulisporales</taxon>
        <taxon>Actinospicaceae</taxon>
        <taxon>Actinospica</taxon>
    </lineage>
</organism>
<keyword evidence="2" id="KW-0732">Signal</keyword>